<protein>
    <submittedName>
        <fullName evidence="2">Uncharacterized protein</fullName>
    </submittedName>
</protein>
<name>A0AAD3HA85_9STRA</name>
<keyword evidence="3" id="KW-1185">Reference proteome</keyword>
<dbReference type="Proteomes" id="UP001054902">
    <property type="component" value="Unassembled WGS sequence"/>
</dbReference>
<proteinExistence type="predicted"/>
<sequence>MDTCSNHQCEEQERRSGGDASTPAFLTADDDAPQPAVLLAQKLAMFVHRFHEFPADLLPAKLPDHQFENKEYHLWRDLFLEWTKDIFLEDDLGKKKEIILNDFKHEEQKGLRLEAFERRAHQVWSGIVNYVGGFYLHHLDDKVQTEQEIRAIIQCVPEALSCCEKKHENQGAFFLPIHSAINHYSINGCDIEVSGRNFSALSFVPVLLEEGIKYDIPIIAGSRNSDFEKTHDSRGGLLSKPDLYEGEEFEDTMTLLFGLEGYSCEDSEECIILRIFDRLRQVSIIRKKDIRNHSILYTGS</sequence>
<comment type="caution">
    <text evidence="2">The sequence shown here is derived from an EMBL/GenBank/DDBJ whole genome shotgun (WGS) entry which is preliminary data.</text>
</comment>
<feature type="compositionally biased region" description="Basic and acidic residues" evidence="1">
    <location>
        <begin position="8"/>
        <end position="17"/>
    </location>
</feature>
<dbReference type="AlphaFoldDB" id="A0AAD3HA85"/>
<evidence type="ECO:0000256" key="1">
    <source>
        <dbReference type="SAM" id="MobiDB-lite"/>
    </source>
</evidence>
<gene>
    <name evidence="2" type="ORF">CTEN210_12205</name>
</gene>
<reference evidence="2 3" key="1">
    <citation type="journal article" date="2021" name="Sci. Rep.">
        <title>The genome of the diatom Chaetoceros tenuissimus carries an ancient integrated fragment of an extant virus.</title>
        <authorList>
            <person name="Hongo Y."/>
            <person name="Kimura K."/>
            <person name="Takaki Y."/>
            <person name="Yoshida Y."/>
            <person name="Baba S."/>
            <person name="Kobayashi G."/>
            <person name="Nagasaki K."/>
            <person name="Hano T."/>
            <person name="Tomaru Y."/>
        </authorList>
    </citation>
    <scope>NUCLEOTIDE SEQUENCE [LARGE SCALE GENOMIC DNA]</scope>
    <source>
        <strain evidence="2 3">NIES-3715</strain>
    </source>
</reference>
<evidence type="ECO:0000313" key="2">
    <source>
        <dbReference type="EMBL" id="GFH55729.1"/>
    </source>
</evidence>
<feature type="region of interest" description="Disordered" evidence="1">
    <location>
        <begin position="1"/>
        <end position="27"/>
    </location>
</feature>
<evidence type="ECO:0000313" key="3">
    <source>
        <dbReference type="Proteomes" id="UP001054902"/>
    </source>
</evidence>
<accession>A0AAD3HA85</accession>
<organism evidence="2 3">
    <name type="scientific">Chaetoceros tenuissimus</name>
    <dbReference type="NCBI Taxonomy" id="426638"/>
    <lineage>
        <taxon>Eukaryota</taxon>
        <taxon>Sar</taxon>
        <taxon>Stramenopiles</taxon>
        <taxon>Ochrophyta</taxon>
        <taxon>Bacillariophyta</taxon>
        <taxon>Coscinodiscophyceae</taxon>
        <taxon>Chaetocerotophycidae</taxon>
        <taxon>Chaetocerotales</taxon>
        <taxon>Chaetocerotaceae</taxon>
        <taxon>Chaetoceros</taxon>
    </lineage>
</organism>
<dbReference type="EMBL" id="BLLK01000051">
    <property type="protein sequence ID" value="GFH55729.1"/>
    <property type="molecule type" value="Genomic_DNA"/>
</dbReference>